<keyword evidence="3" id="KW-1185">Reference proteome</keyword>
<proteinExistence type="predicted"/>
<evidence type="ECO:0000313" key="3">
    <source>
        <dbReference type="Proteomes" id="UP000324285"/>
    </source>
</evidence>
<feature type="transmembrane region" description="Helical" evidence="1">
    <location>
        <begin position="41"/>
        <end position="58"/>
    </location>
</feature>
<protein>
    <submittedName>
        <fullName evidence="2">Uncharacterized protein</fullName>
    </submittedName>
</protein>
<evidence type="ECO:0000256" key="1">
    <source>
        <dbReference type="SAM" id="Phobius"/>
    </source>
</evidence>
<organism evidence="2 3">
    <name type="scientific">Halomonas binhaiensis</name>
    <dbReference type="NCBI Taxonomy" id="2562282"/>
    <lineage>
        <taxon>Bacteria</taxon>
        <taxon>Pseudomonadati</taxon>
        <taxon>Pseudomonadota</taxon>
        <taxon>Gammaproteobacteria</taxon>
        <taxon>Oceanospirillales</taxon>
        <taxon>Halomonadaceae</taxon>
        <taxon>Halomonas</taxon>
    </lineage>
</organism>
<dbReference type="RefSeq" id="WP_149282529.1">
    <property type="nucleotide sequence ID" value="NZ_CP038437.2"/>
</dbReference>
<reference evidence="2" key="1">
    <citation type="submission" date="2021-02" db="EMBL/GenBank/DDBJ databases">
        <title>Strain Y2R2, a novel species of the genus Halomonas.</title>
        <authorList>
            <person name="Huang H."/>
        </authorList>
    </citation>
    <scope>NUCLEOTIDE SEQUENCE</scope>
    <source>
        <strain evidence="2">Y2R2</strain>
    </source>
</reference>
<evidence type="ECO:0000313" key="2">
    <source>
        <dbReference type="EMBL" id="QEM80195.1"/>
    </source>
</evidence>
<name>A0A5C1ND66_9GAMM</name>
<dbReference type="EMBL" id="CP038437">
    <property type="protein sequence ID" value="QEM80195.1"/>
    <property type="molecule type" value="Genomic_DNA"/>
</dbReference>
<dbReference type="AlphaFoldDB" id="A0A5C1ND66"/>
<accession>A0A5C1ND66</accession>
<keyword evidence="1" id="KW-0812">Transmembrane</keyword>
<gene>
    <name evidence="2" type="ORF">E4T21_00465</name>
</gene>
<dbReference type="Proteomes" id="UP000324285">
    <property type="component" value="Chromosome"/>
</dbReference>
<dbReference type="OrthoDB" id="6174490at2"/>
<keyword evidence="1" id="KW-1133">Transmembrane helix</keyword>
<sequence length="279" mass="31527">MKELMLVSLFFVGLVIAWRFVNNKLKHKGRGFLVRHFSGSIAGTIFGFFIFIIAFAIFGPEPDSSEVKTASTNDVEVQEADQPNIASLYTILSDKVQRPYKRTVEVKLHQRVDEPTLELIGKTIKSNGDQGVDRTFIGYRLDGQNPGSSYWGTTHYNPDLNVSISGLNPDEFDALQRYDTSDKYENILGSWVIERGFNYLAVAYKKDGNYYIDDVFPGEGVNTTSYGASELDDGTLRLQKHDDEFGEYFVIDKTGSLQFWSENGNYFTAKPRNPNESKS</sequence>
<dbReference type="KEGG" id="hbh:E4T21_00465"/>
<keyword evidence="1" id="KW-0472">Membrane</keyword>